<feature type="compositionally biased region" description="Polar residues" evidence="3">
    <location>
        <begin position="331"/>
        <end position="342"/>
    </location>
</feature>
<feature type="compositionally biased region" description="Polar residues" evidence="3">
    <location>
        <begin position="573"/>
        <end position="582"/>
    </location>
</feature>
<feature type="compositionally biased region" description="Polar residues" evidence="3">
    <location>
        <begin position="247"/>
        <end position="257"/>
    </location>
</feature>
<feature type="coiled-coil region" evidence="2">
    <location>
        <begin position="363"/>
        <end position="390"/>
    </location>
</feature>
<dbReference type="Pfam" id="PF13181">
    <property type="entry name" value="TPR_8"/>
    <property type="match status" value="1"/>
</dbReference>
<dbReference type="SMART" id="SM00028">
    <property type="entry name" value="TPR"/>
    <property type="match status" value="4"/>
</dbReference>
<feature type="region of interest" description="Disordered" evidence="3">
    <location>
        <begin position="228"/>
        <end position="279"/>
    </location>
</feature>
<reference evidence="4" key="1">
    <citation type="submission" date="2021-09" db="EMBL/GenBank/DDBJ databases">
        <authorList>
            <consortium name="AG Swart"/>
            <person name="Singh M."/>
            <person name="Singh A."/>
            <person name="Seah K."/>
            <person name="Emmerich C."/>
        </authorList>
    </citation>
    <scope>NUCLEOTIDE SEQUENCE</scope>
    <source>
        <strain evidence="4">ATCC30299</strain>
    </source>
</reference>
<feature type="region of interest" description="Disordered" evidence="3">
    <location>
        <begin position="532"/>
        <end position="558"/>
    </location>
</feature>
<dbReference type="InterPro" id="IPR027417">
    <property type="entry name" value="P-loop_NTPase"/>
</dbReference>
<organism evidence="4 5">
    <name type="scientific">Blepharisma stoltei</name>
    <dbReference type="NCBI Taxonomy" id="1481888"/>
    <lineage>
        <taxon>Eukaryota</taxon>
        <taxon>Sar</taxon>
        <taxon>Alveolata</taxon>
        <taxon>Ciliophora</taxon>
        <taxon>Postciliodesmatophora</taxon>
        <taxon>Heterotrichea</taxon>
        <taxon>Heterotrichida</taxon>
        <taxon>Blepharismidae</taxon>
        <taxon>Blepharisma</taxon>
    </lineage>
</organism>
<evidence type="ECO:0000313" key="4">
    <source>
        <dbReference type="EMBL" id="CAG9331483.1"/>
    </source>
</evidence>
<evidence type="ECO:0000313" key="5">
    <source>
        <dbReference type="Proteomes" id="UP001162131"/>
    </source>
</evidence>
<dbReference type="Gene3D" id="1.20.5.190">
    <property type="match status" value="1"/>
</dbReference>
<dbReference type="SUPFAM" id="SSF48452">
    <property type="entry name" value="TPR-like"/>
    <property type="match status" value="1"/>
</dbReference>
<dbReference type="AlphaFoldDB" id="A0AAU9K3L2"/>
<dbReference type="EMBL" id="CAJZBQ010000053">
    <property type="protein sequence ID" value="CAG9331483.1"/>
    <property type="molecule type" value="Genomic_DNA"/>
</dbReference>
<keyword evidence="2" id="KW-0175">Coiled coil</keyword>
<dbReference type="PROSITE" id="PS50096">
    <property type="entry name" value="IQ"/>
    <property type="match status" value="2"/>
</dbReference>
<feature type="region of interest" description="Disordered" evidence="3">
    <location>
        <begin position="323"/>
        <end position="362"/>
    </location>
</feature>
<feature type="compositionally biased region" description="Basic and acidic residues" evidence="3">
    <location>
        <begin position="258"/>
        <end position="269"/>
    </location>
</feature>
<dbReference type="InterPro" id="IPR000048">
    <property type="entry name" value="IQ_motif_EF-hand-BS"/>
</dbReference>
<comment type="caution">
    <text evidence="4">The sequence shown here is derived from an EMBL/GenBank/DDBJ whole genome shotgun (WGS) entry which is preliminary data.</text>
</comment>
<dbReference type="PROSITE" id="PS50005">
    <property type="entry name" value="TPR"/>
    <property type="match status" value="1"/>
</dbReference>
<proteinExistence type="predicted"/>
<dbReference type="Proteomes" id="UP001162131">
    <property type="component" value="Unassembled WGS sequence"/>
</dbReference>
<sequence>MQHDDYKENFSQQLQDIVLSCNKLSMEHLRQNNYKAALHMLRRAQDILNCPQTSMAKAKLEAITYNNLGCFYKKTGKLNLALQYLQKALDLESHSSIDNSNLAGTHLNICAIRSSLQQHKQAIKNACKAIELLLEAEKTEKTKNVSATLAIAYHNAGVEYEILGLHQEALDCFRNGLTKSQKSMGQDHPISIALYKNFSALQGMIESSPDGHKIYKFERVNTMDGTKYSHKRSFSNISRRSQRSEKSFPSMQKPSRSPSREIKSREKMPPRSSSNFRSSRARFMTNYDIDESIAKFKPVSYNLGPSIPEVNRNVSEESAYINRRKHREASSPVSTGLLQNNAKPPLSFRKTHLRQPSRNEDSSFNLEEKVMSLEKQLKSIEGKYDELYKTKVDRRNISPIKTIFQRKPIRGIHSQAIHDNLLHRNKCAAVIQKCWREYKQKKESKLKKRRMSEIKAEAAIKELALLKQKILEEDKLFEEKTASTCSQRQIAEERKIMPDAKSMISLAKDKNEIEKNINHSEKFLKKQNKLIKPETDSQHSNIPENRNQSENDKSLVPSNENTELTAKNDNENHNSPLLPNPDQSAKKLQALYRMYVARKKFQKIKNSAIKIQNFIKSRQIKDLYEIIRSAIIFIQANWRGYHIRKSFKRK</sequence>
<evidence type="ECO:0000256" key="2">
    <source>
        <dbReference type="SAM" id="Coils"/>
    </source>
</evidence>
<feature type="region of interest" description="Disordered" evidence="3">
    <location>
        <begin position="563"/>
        <end position="582"/>
    </location>
</feature>
<dbReference type="Pfam" id="PF00612">
    <property type="entry name" value="IQ"/>
    <property type="match status" value="3"/>
</dbReference>
<keyword evidence="1" id="KW-0802">TPR repeat</keyword>
<name>A0AAU9K3L2_9CILI</name>
<evidence type="ECO:0000256" key="1">
    <source>
        <dbReference type="PROSITE-ProRule" id="PRU00339"/>
    </source>
</evidence>
<protein>
    <submittedName>
        <fullName evidence="4">Uncharacterized protein</fullName>
    </submittedName>
</protein>
<accession>A0AAU9K3L2</accession>
<evidence type="ECO:0000256" key="3">
    <source>
        <dbReference type="SAM" id="MobiDB-lite"/>
    </source>
</evidence>
<dbReference type="InterPro" id="IPR019734">
    <property type="entry name" value="TPR_rpt"/>
</dbReference>
<feature type="repeat" description="TPR" evidence="1">
    <location>
        <begin position="62"/>
        <end position="95"/>
    </location>
</feature>
<dbReference type="InterPro" id="IPR011990">
    <property type="entry name" value="TPR-like_helical_dom_sf"/>
</dbReference>
<dbReference type="SUPFAM" id="SSF52540">
    <property type="entry name" value="P-loop containing nucleoside triphosphate hydrolases"/>
    <property type="match status" value="1"/>
</dbReference>
<gene>
    <name evidence="4" type="ORF">BSTOLATCC_MIC53551</name>
</gene>
<dbReference type="SMART" id="SM00015">
    <property type="entry name" value="IQ"/>
    <property type="match status" value="4"/>
</dbReference>
<dbReference type="Pfam" id="PF13374">
    <property type="entry name" value="TPR_10"/>
    <property type="match status" value="1"/>
</dbReference>
<dbReference type="Gene3D" id="1.25.40.10">
    <property type="entry name" value="Tetratricopeptide repeat domain"/>
    <property type="match status" value="2"/>
</dbReference>
<keyword evidence="5" id="KW-1185">Reference proteome</keyword>